<dbReference type="Proteomes" id="UP000184159">
    <property type="component" value="Unassembled WGS sequence"/>
</dbReference>
<evidence type="ECO:0000313" key="1">
    <source>
        <dbReference type="EMBL" id="SHE50384.1"/>
    </source>
</evidence>
<dbReference type="AlphaFoldDB" id="A0A1M4U1D9"/>
<reference evidence="2" key="1">
    <citation type="submission" date="2016-11" db="EMBL/GenBank/DDBJ databases">
        <authorList>
            <person name="Varghese N."/>
            <person name="Submissions S."/>
        </authorList>
    </citation>
    <scope>NUCLEOTIDE SEQUENCE [LARGE SCALE GENOMIC DNA]</scope>
    <source>
        <strain evidence="2">DSM 21264</strain>
    </source>
</reference>
<name>A0A1M4U1D9_VIBGA</name>
<organism evidence="1 2">
    <name type="scientific">Vibrio gazogenes DSM 21264 = NBRC 103151</name>
    <dbReference type="NCBI Taxonomy" id="1123492"/>
    <lineage>
        <taxon>Bacteria</taxon>
        <taxon>Pseudomonadati</taxon>
        <taxon>Pseudomonadota</taxon>
        <taxon>Gammaproteobacteria</taxon>
        <taxon>Vibrionales</taxon>
        <taxon>Vibrionaceae</taxon>
        <taxon>Vibrio</taxon>
    </lineage>
</organism>
<evidence type="ECO:0000313" key="2">
    <source>
        <dbReference type="Proteomes" id="UP000184159"/>
    </source>
</evidence>
<sequence length="47" mass="5160">MLGIALDSGATQTCGGGNSLKIAVDDNQQHQMRYELNRISPDSLRQR</sequence>
<accession>A0A1M4U1D9</accession>
<keyword evidence="2" id="KW-1185">Reference proteome</keyword>
<dbReference type="EMBL" id="FQUH01000001">
    <property type="protein sequence ID" value="SHE50384.1"/>
    <property type="molecule type" value="Genomic_DNA"/>
</dbReference>
<protein>
    <submittedName>
        <fullName evidence="1">Uncharacterized protein</fullName>
    </submittedName>
</protein>
<proteinExistence type="predicted"/>
<gene>
    <name evidence="1" type="ORF">SAMN02745781_00442</name>
</gene>